<dbReference type="InterPro" id="IPR006710">
    <property type="entry name" value="Glyco_hydro_43"/>
</dbReference>
<dbReference type="PANTHER" id="PTHR42812:SF12">
    <property type="entry name" value="BETA-XYLOSIDASE-RELATED"/>
    <property type="match status" value="1"/>
</dbReference>
<dbReference type="Proteomes" id="UP000184386">
    <property type="component" value="Unassembled WGS sequence"/>
</dbReference>
<accession>A0A1M6R059</accession>
<dbReference type="CDD" id="cd18617">
    <property type="entry name" value="GH43_XynB-like"/>
    <property type="match status" value="1"/>
</dbReference>
<dbReference type="InterPro" id="IPR041542">
    <property type="entry name" value="GH43_C2"/>
</dbReference>
<dbReference type="STRING" id="1121322.SAMN02745136_02106"/>
<protein>
    <submittedName>
        <fullName evidence="8">Alpha-N-arabinofuranosidase</fullName>
    </submittedName>
</protein>
<dbReference type="AlphaFoldDB" id="A0A1M6R059"/>
<evidence type="ECO:0000256" key="6">
    <source>
        <dbReference type="RuleBase" id="RU361187"/>
    </source>
</evidence>
<keyword evidence="9" id="KW-1185">Reference proteome</keyword>
<dbReference type="EMBL" id="FRAC01000010">
    <property type="protein sequence ID" value="SHK25909.1"/>
    <property type="molecule type" value="Genomic_DNA"/>
</dbReference>
<dbReference type="Gene3D" id="2.60.120.200">
    <property type="match status" value="1"/>
</dbReference>
<dbReference type="PANTHER" id="PTHR42812">
    <property type="entry name" value="BETA-XYLOSIDASE"/>
    <property type="match status" value="1"/>
</dbReference>
<dbReference type="InterPro" id="IPR013320">
    <property type="entry name" value="ConA-like_dom_sf"/>
</dbReference>
<gene>
    <name evidence="8" type="ORF">SAMN02745136_02106</name>
</gene>
<organism evidence="8 9">
    <name type="scientific">Anaerocolumna jejuensis DSM 15929</name>
    <dbReference type="NCBI Taxonomy" id="1121322"/>
    <lineage>
        <taxon>Bacteria</taxon>
        <taxon>Bacillati</taxon>
        <taxon>Bacillota</taxon>
        <taxon>Clostridia</taxon>
        <taxon>Lachnospirales</taxon>
        <taxon>Lachnospiraceae</taxon>
        <taxon>Anaerocolumna</taxon>
    </lineage>
</organism>
<dbReference type="Gene3D" id="2.115.10.20">
    <property type="entry name" value="Glycosyl hydrolase domain, family 43"/>
    <property type="match status" value="1"/>
</dbReference>
<evidence type="ECO:0000256" key="5">
    <source>
        <dbReference type="PIRSR" id="PIRSR606710-2"/>
    </source>
</evidence>
<reference evidence="8 9" key="1">
    <citation type="submission" date="2016-11" db="EMBL/GenBank/DDBJ databases">
        <authorList>
            <person name="Jaros S."/>
            <person name="Januszkiewicz K."/>
            <person name="Wedrychowicz H."/>
        </authorList>
    </citation>
    <scope>NUCLEOTIDE SEQUENCE [LARGE SCALE GENOMIC DNA]</scope>
    <source>
        <strain evidence="8 9">DSM 15929</strain>
    </source>
</reference>
<feature type="active site" description="Proton acceptor" evidence="4">
    <location>
        <position position="14"/>
    </location>
</feature>
<dbReference type="RefSeq" id="WP_073275566.1">
    <property type="nucleotide sequence ID" value="NZ_FRAC01000010.1"/>
</dbReference>
<evidence type="ECO:0000256" key="1">
    <source>
        <dbReference type="ARBA" id="ARBA00009865"/>
    </source>
</evidence>
<feature type="active site" description="Proton donor" evidence="4">
    <location>
        <position position="173"/>
    </location>
</feature>
<dbReference type="OrthoDB" id="9801455at2"/>
<dbReference type="GO" id="GO:0004553">
    <property type="term" value="F:hydrolase activity, hydrolyzing O-glycosyl compounds"/>
    <property type="evidence" value="ECO:0007669"/>
    <property type="project" value="InterPro"/>
</dbReference>
<keyword evidence="2 6" id="KW-0378">Hydrolase</keyword>
<dbReference type="SUPFAM" id="SSF75005">
    <property type="entry name" value="Arabinanase/levansucrase/invertase"/>
    <property type="match status" value="1"/>
</dbReference>
<sequence>MKYSNPVISGFYPDPSICKAGDSYYLVCSSFHYFPGVPLFESRDLINWTQIGYCLTRKSQLELTGEGASGGIYAPTIRYHEGRFYMVTTNIKMGNFYVWTEDIYGEWSEPVKVEQGGIDPSLYFEDGKVYFMSNGVSDDGIEGITQCEIDIETGRKLTASRSIWQGTGGRFLEGPHLYKMNNFYYLMAAEGGTEYGHMVIYARGSSPYGPFEGYKKNPVLTNRDKGGYLIQGVGHGDLIEDKKGNWWMVHLAFRQISFWSMYHHLGREVYMVPVTFDREGWFSAGVNGMTPLSVETDRIPEGVIQEHRTEYTFHNMDWKKDWCMLRNPVMENYTMGDGSLRLRGTAVTLGKTASPTFIGIRQKEMKVQITCEVTVTEGEGGITILMDEFHHYDLALKKLESGGFLLQKRVCIGDIKYLQESFELEDKPALTAKLTISGDSSQYRFEAVVEGKDIFLGTNKTKYVSTEVAEGFTGVMIGLYAQGEGKACKEPVLFENFQCRYERCTLE</sequence>
<dbReference type="SUPFAM" id="SSF49899">
    <property type="entry name" value="Concanavalin A-like lectins/glucanases"/>
    <property type="match status" value="1"/>
</dbReference>
<keyword evidence="3 6" id="KW-0326">Glycosidase</keyword>
<dbReference type="GO" id="GO:0005975">
    <property type="term" value="P:carbohydrate metabolic process"/>
    <property type="evidence" value="ECO:0007669"/>
    <property type="project" value="InterPro"/>
</dbReference>
<feature type="site" description="Important for catalytic activity, responsible for pKa modulation of the active site Glu and correct orientation of both the proton donor and substrate" evidence="5">
    <location>
        <position position="119"/>
    </location>
</feature>
<comment type="similarity">
    <text evidence="1 6">Belongs to the glycosyl hydrolase 43 family.</text>
</comment>
<dbReference type="Pfam" id="PF17851">
    <property type="entry name" value="GH43_C2"/>
    <property type="match status" value="1"/>
</dbReference>
<evidence type="ECO:0000313" key="9">
    <source>
        <dbReference type="Proteomes" id="UP000184386"/>
    </source>
</evidence>
<evidence type="ECO:0000256" key="3">
    <source>
        <dbReference type="ARBA" id="ARBA00023295"/>
    </source>
</evidence>
<evidence type="ECO:0000256" key="4">
    <source>
        <dbReference type="PIRSR" id="PIRSR606710-1"/>
    </source>
</evidence>
<dbReference type="InterPro" id="IPR023296">
    <property type="entry name" value="Glyco_hydro_beta-prop_sf"/>
</dbReference>
<evidence type="ECO:0000313" key="8">
    <source>
        <dbReference type="EMBL" id="SHK25909.1"/>
    </source>
</evidence>
<proteinExistence type="inferred from homology"/>
<feature type="domain" description="Beta-xylosidase C-terminal Concanavalin A-like" evidence="7">
    <location>
        <begin position="312"/>
        <end position="498"/>
    </location>
</feature>
<dbReference type="Pfam" id="PF04616">
    <property type="entry name" value="Glyco_hydro_43"/>
    <property type="match status" value="1"/>
</dbReference>
<dbReference type="InterPro" id="IPR051795">
    <property type="entry name" value="Glycosyl_Hydrlase_43"/>
</dbReference>
<name>A0A1M6R059_9FIRM</name>
<evidence type="ECO:0000256" key="2">
    <source>
        <dbReference type="ARBA" id="ARBA00022801"/>
    </source>
</evidence>
<evidence type="ECO:0000259" key="7">
    <source>
        <dbReference type="Pfam" id="PF17851"/>
    </source>
</evidence>